<evidence type="ECO:0000313" key="2">
    <source>
        <dbReference type="Proteomes" id="UP000705867"/>
    </source>
</evidence>
<protein>
    <submittedName>
        <fullName evidence="1">Uncharacterized protein</fullName>
    </submittedName>
</protein>
<comment type="caution">
    <text evidence="1">The sequence shown here is derived from an EMBL/GenBank/DDBJ whole genome shotgun (WGS) entry which is preliminary data.</text>
</comment>
<reference evidence="1" key="2">
    <citation type="submission" date="2021-08" db="EMBL/GenBank/DDBJ databases">
        <authorList>
            <person name="Dalcin Martins P."/>
        </authorList>
    </citation>
    <scope>NUCLEOTIDE SEQUENCE</scope>
    <source>
        <strain evidence="1">MAG_39</strain>
    </source>
</reference>
<gene>
    <name evidence="1" type="ORF">K8I29_13530</name>
</gene>
<accession>A0A953M257</accession>
<dbReference type="EMBL" id="JAIOIV010000108">
    <property type="protein sequence ID" value="MBZ0157217.1"/>
    <property type="molecule type" value="Genomic_DNA"/>
</dbReference>
<proteinExistence type="predicted"/>
<organism evidence="1 2">
    <name type="scientific">Candidatus Nitrobium versatile</name>
    <dbReference type="NCBI Taxonomy" id="2884831"/>
    <lineage>
        <taxon>Bacteria</taxon>
        <taxon>Pseudomonadati</taxon>
        <taxon>Nitrospirota</taxon>
        <taxon>Nitrospiria</taxon>
        <taxon>Nitrospirales</taxon>
        <taxon>Nitrospiraceae</taxon>
        <taxon>Candidatus Nitrobium</taxon>
    </lineage>
</organism>
<evidence type="ECO:0000313" key="1">
    <source>
        <dbReference type="EMBL" id="MBZ0157217.1"/>
    </source>
</evidence>
<reference evidence="1" key="1">
    <citation type="journal article" date="2021" name="bioRxiv">
        <title>Unraveling nitrogen, sulfur and carbon metabolic pathways and microbial community transcriptional responses to substrate deprivation and toxicity stresses in a bioreactor mimicking anoxic brackish coastal sediment conditions.</title>
        <authorList>
            <person name="Martins P.D."/>
            <person name="Echeveste M.J."/>
            <person name="Arshad A."/>
            <person name="Kurth J."/>
            <person name="Ouboter H."/>
            <person name="Jetten M.S.M."/>
            <person name="Welte C.U."/>
        </authorList>
    </citation>
    <scope>NUCLEOTIDE SEQUENCE</scope>
    <source>
        <strain evidence="1">MAG_39</strain>
    </source>
</reference>
<dbReference type="Proteomes" id="UP000705867">
    <property type="component" value="Unassembled WGS sequence"/>
</dbReference>
<name>A0A953M257_9BACT</name>
<sequence length="150" mass="17690">MKTIFKDTMRWVEQELQEGRNDTVHDFLAYLAEQMIAMNKEKNREIRGFLKWLEREIGAAIEDLTNKTAIKEYHENNFDHFLGILKKNKKKLSIDPSNRQKQELLEKHFAKSLSVLAPLKAKIKATDELIDKIVYKLYGLTEEEIRIVQV</sequence>
<dbReference type="AlphaFoldDB" id="A0A953M257"/>